<accession>A0A9I9D0L2</accession>
<dbReference type="EnsemblPlants" id="MELO3C011268.2.1">
    <property type="protein sequence ID" value="MELO3C011268.2.1"/>
    <property type="gene ID" value="MELO3C011268.2"/>
</dbReference>
<dbReference type="AlphaFoldDB" id="A0A9I9D0L2"/>
<evidence type="ECO:0000256" key="9">
    <source>
        <dbReference type="ARBA" id="ARBA00025283"/>
    </source>
</evidence>
<dbReference type="Pfam" id="PF02309">
    <property type="entry name" value="AUX_IAA"/>
    <property type="match status" value="2"/>
</dbReference>
<keyword evidence="6 10" id="KW-0804">Transcription</keyword>
<evidence type="ECO:0000256" key="10">
    <source>
        <dbReference type="RuleBase" id="RU004549"/>
    </source>
</evidence>
<comment type="subcellular location">
    <subcellularLocation>
        <location evidence="1 10">Nucleus</location>
    </subcellularLocation>
</comment>
<dbReference type="Gramene" id="MELO3C011268.2.1">
    <property type="protein sequence ID" value="MELO3C011268.2.1"/>
    <property type="gene ID" value="MELO3C011268.2"/>
</dbReference>
<evidence type="ECO:0000256" key="7">
    <source>
        <dbReference type="ARBA" id="ARBA00023242"/>
    </source>
</evidence>
<comment type="function">
    <text evidence="9">Aux/IAA proteins are short-lived transcriptional factors that function as repressors of early auxin response genes at low auxin concentrations. Repression is thought to result from the interaction with auxin response factors (ARFs), proteins that bind to the auxin-responsive promoter element (AuxRE). Formation of heterodimers with ARF proteins may alter their ability to modulate early auxin response genes expression.</text>
</comment>
<keyword evidence="11" id="KW-0812">Transmembrane</keyword>
<evidence type="ECO:0000256" key="1">
    <source>
        <dbReference type="ARBA" id="ARBA00004123"/>
    </source>
</evidence>
<keyword evidence="11" id="KW-1133">Transmembrane helix</keyword>
<evidence type="ECO:0000256" key="8">
    <source>
        <dbReference type="ARBA" id="ARBA00023294"/>
    </source>
</evidence>
<dbReference type="InterPro" id="IPR003311">
    <property type="entry name" value="AUX_IAA"/>
</dbReference>
<dbReference type="Gene3D" id="3.10.20.90">
    <property type="entry name" value="Phosphatidylinositol 3-kinase Catalytic Subunit, Chain A, domain 1"/>
    <property type="match status" value="1"/>
</dbReference>
<dbReference type="GO" id="GO:0009734">
    <property type="term" value="P:auxin-activated signaling pathway"/>
    <property type="evidence" value="ECO:0007669"/>
    <property type="project" value="UniProtKB-UniRule"/>
</dbReference>
<comment type="similarity">
    <text evidence="2 10">Belongs to the Aux/IAA family.</text>
</comment>
<dbReference type="GO" id="GO:0006355">
    <property type="term" value="P:regulation of DNA-templated transcription"/>
    <property type="evidence" value="ECO:0007669"/>
    <property type="project" value="InterPro"/>
</dbReference>
<proteinExistence type="inferred from homology"/>
<evidence type="ECO:0000256" key="3">
    <source>
        <dbReference type="ARBA" id="ARBA00011726"/>
    </source>
</evidence>
<evidence type="ECO:0000313" key="13">
    <source>
        <dbReference type="EnsemblPlants" id="MELO3C011268.2.1"/>
    </source>
</evidence>
<dbReference type="PANTHER" id="PTHR31734">
    <property type="entry name" value="AUXIN-RESPONSIVE PROTEIN IAA17"/>
    <property type="match status" value="1"/>
</dbReference>
<name>A0A9I9D0L2_CUCME</name>
<dbReference type="InterPro" id="IPR033389">
    <property type="entry name" value="AUX/IAA_dom"/>
</dbReference>
<protein>
    <recommendedName>
        <fullName evidence="10">Auxin-responsive protein</fullName>
    </recommendedName>
</protein>
<dbReference type="PROSITE" id="PS51745">
    <property type="entry name" value="PB1"/>
    <property type="match status" value="1"/>
</dbReference>
<evidence type="ECO:0000256" key="5">
    <source>
        <dbReference type="ARBA" id="ARBA00023015"/>
    </source>
</evidence>
<keyword evidence="5 10" id="KW-0805">Transcription regulation</keyword>
<keyword evidence="7 10" id="KW-0539">Nucleus</keyword>
<sequence>MNAPYFFSYIYTTLFILLLIPFQNLLFNFLFKSLSKMELQLGLSLPLHNHPNIHCKPAGGFEHHPLFVIENELPQTLPLLSWNDKPKDEDDPHHPKGTHFCNIQKKDEEKKQAVGWPPIESWRKKAFHWHTQPPQTIDNRRPIVADHQSNQNGGQNSLFVKVKMEGVAIARKLDLKLYHSHHSLKTALITMFTTNKGMDNNDWDFTLIYEDEDGDWMLAEDLPWNSFVESAQRLKILVRKRNKE</sequence>
<dbReference type="InterPro" id="IPR053793">
    <property type="entry name" value="PB1-like"/>
</dbReference>
<keyword evidence="4 10" id="KW-0678">Repressor</keyword>
<organism evidence="13">
    <name type="scientific">Cucumis melo</name>
    <name type="common">Muskmelon</name>
    <dbReference type="NCBI Taxonomy" id="3656"/>
    <lineage>
        <taxon>Eukaryota</taxon>
        <taxon>Viridiplantae</taxon>
        <taxon>Streptophyta</taxon>
        <taxon>Embryophyta</taxon>
        <taxon>Tracheophyta</taxon>
        <taxon>Spermatophyta</taxon>
        <taxon>Magnoliopsida</taxon>
        <taxon>eudicotyledons</taxon>
        <taxon>Gunneridae</taxon>
        <taxon>Pentapetalae</taxon>
        <taxon>rosids</taxon>
        <taxon>fabids</taxon>
        <taxon>Cucurbitales</taxon>
        <taxon>Cucurbitaceae</taxon>
        <taxon>Benincaseae</taxon>
        <taxon>Cucumis</taxon>
    </lineage>
</organism>
<keyword evidence="8 10" id="KW-0927">Auxin signaling pathway</keyword>
<feature type="transmembrane region" description="Helical" evidence="11">
    <location>
        <begin position="6"/>
        <end position="31"/>
    </location>
</feature>
<reference evidence="13" key="1">
    <citation type="submission" date="2023-03" db="UniProtKB">
        <authorList>
            <consortium name="EnsemblPlants"/>
        </authorList>
    </citation>
    <scope>IDENTIFICATION</scope>
</reference>
<evidence type="ECO:0000256" key="11">
    <source>
        <dbReference type="SAM" id="Phobius"/>
    </source>
</evidence>
<evidence type="ECO:0000256" key="4">
    <source>
        <dbReference type="ARBA" id="ARBA00022491"/>
    </source>
</evidence>
<feature type="domain" description="PB1" evidence="12">
    <location>
        <begin position="157"/>
        <end position="241"/>
    </location>
</feature>
<comment type="subunit">
    <text evidence="3 10">Homodimers and heterodimers.</text>
</comment>
<keyword evidence="11" id="KW-0472">Membrane</keyword>
<dbReference type="SUPFAM" id="SSF54277">
    <property type="entry name" value="CAD &amp; PB1 domains"/>
    <property type="match status" value="1"/>
</dbReference>
<dbReference type="GO" id="GO:0005634">
    <property type="term" value="C:nucleus"/>
    <property type="evidence" value="ECO:0007669"/>
    <property type="project" value="UniProtKB-SubCell"/>
</dbReference>
<evidence type="ECO:0000259" key="12">
    <source>
        <dbReference type="PROSITE" id="PS51745"/>
    </source>
</evidence>
<evidence type="ECO:0000256" key="2">
    <source>
        <dbReference type="ARBA" id="ARBA00006728"/>
    </source>
</evidence>
<evidence type="ECO:0000256" key="6">
    <source>
        <dbReference type="ARBA" id="ARBA00023163"/>
    </source>
</evidence>
<dbReference type="PANTHER" id="PTHR31734:SF44">
    <property type="entry name" value="AUXIN-RESPONSIVE PROTEIN"/>
    <property type="match status" value="1"/>
</dbReference>